<evidence type="ECO:0000313" key="8">
    <source>
        <dbReference type="Proteomes" id="UP000054477"/>
    </source>
</evidence>
<dbReference type="InterPro" id="IPR024864">
    <property type="entry name" value="Nup54/Nup57/Nup44"/>
</dbReference>
<dbReference type="HOGENOM" id="CLU_023804_2_0_1"/>
<dbReference type="PANTHER" id="PTHR13000:SF0">
    <property type="entry name" value="NUCLEOPORIN P54"/>
    <property type="match status" value="1"/>
</dbReference>
<protein>
    <recommendedName>
        <fullName evidence="6">Nucleoporin Nup54 alpha-helical domain-containing protein</fullName>
    </recommendedName>
</protein>
<evidence type="ECO:0000259" key="6">
    <source>
        <dbReference type="Pfam" id="PF13874"/>
    </source>
</evidence>
<feature type="compositionally biased region" description="Polar residues" evidence="5">
    <location>
        <begin position="66"/>
        <end position="80"/>
    </location>
</feature>
<feature type="region of interest" description="Disordered" evidence="5">
    <location>
        <begin position="226"/>
        <end position="257"/>
    </location>
</feature>
<name>A0A0C9XMF8_9AGAR</name>
<dbReference type="GO" id="GO:0006999">
    <property type="term" value="P:nuclear pore organization"/>
    <property type="evidence" value="ECO:0007669"/>
    <property type="project" value="TreeGrafter"/>
</dbReference>
<dbReference type="GO" id="GO:0006607">
    <property type="term" value="P:NLS-bearing protein import into nucleus"/>
    <property type="evidence" value="ECO:0007669"/>
    <property type="project" value="TreeGrafter"/>
</dbReference>
<evidence type="ECO:0000256" key="3">
    <source>
        <dbReference type="ARBA" id="ARBA00023132"/>
    </source>
</evidence>
<dbReference type="Pfam" id="PF13634">
    <property type="entry name" value="Nucleoporin_FG"/>
    <property type="match status" value="4"/>
</dbReference>
<keyword evidence="3" id="KW-0811">Translocation</keyword>
<evidence type="ECO:0000313" key="7">
    <source>
        <dbReference type="EMBL" id="KIK06286.1"/>
    </source>
</evidence>
<keyword evidence="2" id="KW-0813">Transport</keyword>
<dbReference type="Proteomes" id="UP000054477">
    <property type="component" value="Unassembled WGS sequence"/>
</dbReference>
<dbReference type="GO" id="GO:0017056">
    <property type="term" value="F:structural constituent of nuclear pore"/>
    <property type="evidence" value="ECO:0007669"/>
    <property type="project" value="TreeGrafter"/>
</dbReference>
<evidence type="ECO:0000256" key="1">
    <source>
        <dbReference type="ARBA" id="ARBA00004567"/>
    </source>
</evidence>
<keyword evidence="3" id="KW-0906">Nuclear pore complex</keyword>
<dbReference type="InterPro" id="IPR025712">
    <property type="entry name" value="Nup54_alpha-helical_dom"/>
</dbReference>
<organism evidence="7 8">
    <name type="scientific">Laccaria amethystina LaAM-08-1</name>
    <dbReference type="NCBI Taxonomy" id="1095629"/>
    <lineage>
        <taxon>Eukaryota</taxon>
        <taxon>Fungi</taxon>
        <taxon>Dikarya</taxon>
        <taxon>Basidiomycota</taxon>
        <taxon>Agaricomycotina</taxon>
        <taxon>Agaricomycetes</taxon>
        <taxon>Agaricomycetidae</taxon>
        <taxon>Agaricales</taxon>
        <taxon>Agaricineae</taxon>
        <taxon>Hydnangiaceae</taxon>
        <taxon>Laccaria</taxon>
    </lineage>
</organism>
<feature type="compositionally biased region" description="Low complexity" evidence="5">
    <location>
        <begin position="13"/>
        <end position="22"/>
    </location>
</feature>
<dbReference type="STRING" id="1095629.A0A0C9XMF8"/>
<keyword evidence="4" id="KW-0539">Nucleus</keyword>
<dbReference type="Pfam" id="PF13874">
    <property type="entry name" value="Nup54"/>
    <property type="match status" value="1"/>
</dbReference>
<sequence length="598" mass="63181">MAPNTGTGVGLFGNTNPGQTTNTGGGLFGGGGGGGGGGAVWEYGQSAPAPAASGGGLFGGNTTTTKQPATGVGNTTNTQQPAALFGSTTSTQQLLRVGVFLGVLQRRNNQLQVTIFLEALQRRNNQLQVEVFLEALQPWNTSCRWRSLWEHYNHATASCGGGLFGGTQQPATGGGLFRSTSITQQPATSGVLFGSTTITQQPAMSGSLFGSTSTIQQPAASAGFFGRTTSQQPATTGGHFGNTTTTTQPSGGGLLGTPNIPPRILVGFARQWYDDWTEYKWRGLFGSSQAKPAAGGLFGITATNPTDTNNLFGGGQQQQSNLFGTTTNADPLPGGKNFFGSTLGISTFGSGEQPQQQQLTAGSLLSSRSAGGLGQQQNDPCRFQHNFYNVVDPNQVNLYGRPPNSTNDALWEKTLRENPDPSCMVPVIAIGFDDLRERVGSQNQQATKHTKKLADLEALTTAHSISNSTRLLRASAKQTQTMHRLLTSSAIRPEEVRRKLEEIEDGLRKGRVKGRLTELWALLGAVNASIERGRGGVWEWAVVDDEGLGRIAQILSEQQTGLAHLTKILQKCQRDWAVIMGTAAPGGTNGDEVVEALE</sequence>
<evidence type="ECO:0000256" key="2">
    <source>
        <dbReference type="ARBA" id="ARBA00022448"/>
    </source>
</evidence>
<proteinExistence type="predicted"/>
<comment type="subcellular location">
    <subcellularLocation>
        <location evidence="1">Nucleus</location>
        <location evidence="1">Nuclear pore complex</location>
    </subcellularLocation>
</comment>
<keyword evidence="3" id="KW-0509">mRNA transport</keyword>
<dbReference type="PANTHER" id="PTHR13000">
    <property type="entry name" value="NUCLEOPORIN P54"/>
    <property type="match status" value="1"/>
</dbReference>
<evidence type="ECO:0000256" key="5">
    <source>
        <dbReference type="SAM" id="MobiDB-lite"/>
    </source>
</evidence>
<dbReference type="GO" id="GO:0036228">
    <property type="term" value="P:protein localization to nuclear inner membrane"/>
    <property type="evidence" value="ECO:0007669"/>
    <property type="project" value="TreeGrafter"/>
</dbReference>
<reference evidence="8" key="2">
    <citation type="submission" date="2015-01" db="EMBL/GenBank/DDBJ databases">
        <title>Evolutionary Origins and Diversification of the Mycorrhizal Mutualists.</title>
        <authorList>
            <consortium name="DOE Joint Genome Institute"/>
            <consortium name="Mycorrhizal Genomics Consortium"/>
            <person name="Kohler A."/>
            <person name="Kuo A."/>
            <person name="Nagy L.G."/>
            <person name="Floudas D."/>
            <person name="Copeland A."/>
            <person name="Barry K.W."/>
            <person name="Cichocki N."/>
            <person name="Veneault-Fourrey C."/>
            <person name="LaButti K."/>
            <person name="Lindquist E.A."/>
            <person name="Lipzen A."/>
            <person name="Lundell T."/>
            <person name="Morin E."/>
            <person name="Murat C."/>
            <person name="Riley R."/>
            <person name="Ohm R."/>
            <person name="Sun H."/>
            <person name="Tunlid A."/>
            <person name="Henrissat B."/>
            <person name="Grigoriev I.V."/>
            <person name="Hibbett D.S."/>
            <person name="Martin F."/>
        </authorList>
    </citation>
    <scope>NUCLEOTIDE SEQUENCE [LARGE SCALE GENOMIC DNA]</scope>
    <source>
        <strain evidence="8">LaAM-08-1</strain>
    </source>
</reference>
<gene>
    <name evidence="7" type="ORF">K443DRAFT_3318</name>
</gene>
<keyword evidence="8" id="KW-1185">Reference proteome</keyword>
<dbReference type="OrthoDB" id="6162375at2759"/>
<dbReference type="GO" id="GO:0044613">
    <property type="term" value="C:nuclear pore central transport channel"/>
    <property type="evidence" value="ECO:0007669"/>
    <property type="project" value="TreeGrafter"/>
</dbReference>
<dbReference type="AlphaFoldDB" id="A0A0C9XMF8"/>
<evidence type="ECO:0000256" key="4">
    <source>
        <dbReference type="ARBA" id="ARBA00023242"/>
    </source>
</evidence>
<accession>A0A0C9XMF8</accession>
<keyword evidence="3" id="KW-0653">Protein transport</keyword>
<feature type="domain" description="Nucleoporin Nup54 alpha-helical" evidence="6">
    <location>
        <begin position="402"/>
        <end position="522"/>
    </location>
</feature>
<dbReference type="EMBL" id="KN838554">
    <property type="protein sequence ID" value="KIK06286.1"/>
    <property type="molecule type" value="Genomic_DNA"/>
</dbReference>
<feature type="compositionally biased region" description="Low complexity" evidence="5">
    <location>
        <begin position="235"/>
        <end position="247"/>
    </location>
</feature>
<reference evidence="7 8" key="1">
    <citation type="submission" date="2014-04" db="EMBL/GenBank/DDBJ databases">
        <authorList>
            <consortium name="DOE Joint Genome Institute"/>
            <person name="Kuo A."/>
            <person name="Kohler A."/>
            <person name="Nagy L.G."/>
            <person name="Floudas D."/>
            <person name="Copeland A."/>
            <person name="Barry K.W."/>
            <person name="Cichocki N."/>
            <person name="Veneault-Fourrey C."/>
            <person name="LaButti K."/>
            <person name="Lindquist E.A."/>
            <person name="Lipzen A."/>
            <person name="Lundell T."/>
            <person name="Morin E."/>
            <person name="Murat C."/>
            <person name="Sun H."/>
            <person name="Tunlid A."/>
            <person name="Henrissat B."/>
            <person name="Grigoriev I.V."/>
            <person name="Hibbett D.S."/>
            <person name="Martin F."/>
            <person name="Nordberg H.P."/>
            <person name="Cantor M.N."/>
            <person name="Hua S.X."/>
        </authorList>
    </citation>
    <scope>NUCLEOTIDE SEQUENCE [LARGE SCALE GENOMIC DNA]</scope>
    <source>
        <strain evidence="7 8">LaAM-08-1</strain>
    </source>
</reference>
<feature type="region of interest" description="Disordered" evidence="5">
    <location>
        <begin position="1"/>
        <end position="30"/>
    </location>
</feature>
<dbReference type="InterPro" id="IPR025574">
    <property type="entry name" value="Nucleoporin_FG_rpt"/>
</dbReference>
<feature type="region of interest" description="Disordered" evidence="5">
    <location>
        <begin position="51"/>
        <end position="80"/>
    </location>
</feature>